<dbReference type="EMBL" id="PEVD01000004">
    <property type="protein sequence ID" value="PIV02187.1"/>
    <property type="molecule type" value="Genomic_DNA"/>
</dbReference>
<evidence type="ECO:0000256" key="1">
    <source>
        <dbReference type="SAM" id="Phobius"/>
    </source>
</evidence>
<dbReference type="AlphaFoldDB" id="A0A2M7BGI7"/>
<organism evidence="2 3">
    <name type="scientific">Candidatus Shapirobacteria bacterium CG03_land_8_20_14_0_80_40_19</name>
    <dbReference type="NCBI Taxonomy" id="1974880"/>
    <lineage>
        <taxon>Bacteria</taxon>
        <taxon>Candidatus Shapironibacteriota</taxon>
    </lineage>
</organism>
<keyword evidence="1" id="KW-0472">Membrane</keyword>
<keyword evidence="1" id="KW-1133">Transmembrane helix</keyword>
<feature type="transmembrane region" description="Helical" evidence="1">
    <location>
        <begin position="36"/>
        <end position="60"/>
    </location>
</feature>
<evidence type="ECO:0000313" key="3">
    <source>
        <dbReference type="Proteomes" id="UP000230399"/>
    </source>
</evidence>
<proteinExistence type="predicted"/>
<evidence type="ECO:0000313" key="2">
    <source>
        <dbReference type="EMBL" id="PIV02187.1"/>
    </source>
</evidence>
<protein>
    <submittedName>
        <fullName evidence="2">Uncharacterized protein</fullName>
    </submittedName>
</protein>
<dbReference type="Proteomes" id="UP000230399">
    <property type="component" value="Unassembled WGS sequence"/>
</dbReference>
<sequence>MIGFFGNITPPDVFKSDKYGDFSTPGKGIVFFANNILKLLIVGAGIYAFINLIVAGYEFLGAGGDAKKVEAAWKRIWQSLLGLAFVAG</sequence>
<name>A0A2M7BGI7_9BACT</name>
<feature type="non-terminal residue" evidence="2">
    <location>
        <position position="88"/>
    </location>
</feature>
<reference evidence="3" key="1">
    <citation type="submission" date="2017-09" db="EMBL/GenBank/DDBJ databases">
        <title>Depth-based differentiation of microbial function through sediment-hosted aquifers and enrichment of novel symbionts in the deep terrestrial subsurface.</title>
        <authorList>
            <person name="Probst A.J."/>
            <person name="Ladd B."/>
            <person name="Jarett J.K."/>
            <person name="Geller-Mcgrath D.E."/>
            <person name="Sieber C.M.K."/>
            <person name="Emerson J.B."/>
            <person name="Anantharaman K."/>
            <person name="Thomas B.C."/>
            <person name="Malmstrom R."/>
            <person name="Stieglmeier M."/>
            <person name="Klingl A."/>
            <person name="Woyke T."/>
            <person name="Ryan C.M."/>
            <person name="Banfield J.F."/>
        </authorList>
    </citation>
    <scope>NUCLEOTIDE SEQUENCE [LARGE SCALE GENOMIC DNA]</scope>
</reference>
<accession>A0A2M7BGI7</accession>
<keyword evidence="1" id="KW-0812">Transmembrane</keyword>
<gene>
    <name evidence="2" type="ORF">COS55_00125</name>
</gene>
<comment type="caution">
    <text evidence="2">The sequence shown here is derived from an EMBL/GenBank/DDBJ whole genome shotgun (WGS) entry which is preliminary data.</text>
</comment>